<gene>
    <name evidence="1" type="ORF">C1A40_03085</name>
</gene>
<organism evidence="1 2">
    <name type="scientific">Pseudotamlana carrageenivorans</name>
    <dbReference type="NCBI Taxonomy" id="2069432"/>
    <lineage>
        <taxon>Bacteria</taxon>
        <taxon>Pseudomonadati</taxon>
        <taxon>Bacteroidota</taxon>
        <taxon>Flavobacteriia</taxon>
        <taxon>Flavobacteriales</taxon>
        <taxon>Flavobacteriaceae</taxon>
        <taxon>Pseudotamlana</taxon>
    </lineage>
</organism>
<dbReference type="GO" id="GO:0003676">
    <property type="term" value="F:nucleic acid binding"/>
    <property type="evidence" value="ECO:0007669"/>
    <property type="project" value="InterPro"/>
</dbReference>
<dbReference type="Gene3D" id="3.30.420.10">
    <property type="entry name" value="Ribonuclease H-like superfamily/Ribonuclease H"/>
    <property type="match status" value="1"/>
</dbReference>
<dbReference type="RefSeq" id="WP_102994627.1">
    <property type="nucleotide sequence ID" value="NZ_CP025938.1"/>
</dbReference>
<keyword evidence="2" id="KW-1185">Reference proteome</keyword>
<dbReference type="Proteomes" id="UP000236592">
    <property type="component" value="Chromosome"/>
</dbReference>
<reference evidence="2" key="1">
    <citation type="submission" date="2018-01" db="EMBL/GenBank/DDBJ databases">
        <title>Complete genome of Tamlana sp. UJ94.</title>
        <authorList>
            <person name="Jung J."/>
            <person name="Chung D."/>
            <person name="Bae S.S."/>
            <person name="Baek K."/>
        </authorList>
    </citation>
    <scope>NUCLEOTIDE SEQUENCE [LARGE SCALE GENOMIC DNA]</scope>
    <source>
        <strain evidence="2">UJ94</strain>
    </source>
</reference>
<dbReference type="EMBL" id="CP025938">
    <property type="protein sequence ID" value="AUS04519.1"/>
    <property type="molecule type" value="Genomic_DNA"/>
</dbReference>
<protein>
    <recommendedName>
        <fullName evidence="3">Integrase catalytic domain-containing protein</fullName>
    </recommendedName>
</protein>
<proteinExistence type="predicted"/>
<dbReference type="AlphaFoldDB" id="A0A2I7SF35"/>
<evidence type="ECO:0008006" key="3">
    <source>
        <dbReference type="Google" id="ProtNLM"/>
    </source>
</evidence>
<name>A0A2I7SF35_9FLAO</name>
<evidence type="ECO:0000313" key="2">
    <source>
        <dbReference type="Proteomes" id="UP000236592"/>
    </source>
</evidence>
<sequence length="697" mass="80291">MQHDNNNIPYQFYNEKLGVKIKFLTTTRNHEDSIRVISYKALNGRMRSDTCTEKELRRGCFGHDALILHDSISREWKDRLKLKFGNPPELVKKAYFAGFYQADRAAYEFYISYRYGQNNNQKLDLKLVEEYTYNASVLNAVLEVKQDRRAYARALGVQRLDLWLSLSKDVNAFREVAHTLPASKDGLRRKATAYAKDSYVALISGKLQNKNSRKVANKKQMALLDELIAKHTNLDNTMIANIYNTIAEKLDWKPITAQTVANRKKEKNLITHAGRKGVKSLKNNILMQNKRKKPSSPMLYWTLDGWSVELLYQQTTVNEEGKTVTTYHNRLTVVVVLDAFNKYPIGYAIGTHETPELITLACQNAMQHAKELFGQYFMPYQLQSDNYAIKKLTPLYEAMSYLFTPASVGNAKAKIVEPYFNHINKNYCKLLNNWSGHNISSGSKNQPNSDYINKIKKQFPDQDGCISQIQSIINAERSKKAADYGNAWLTAKPEYKILMSQENYLLTFGSNTGYTNRLKGEGLVMTINGQKCWYDCFDLEFRNHADKDWSIQYDTTDLSQVLAVSTDGKERFMLEQKYIQPMAIADRVEGDTLQLARVNQYNNVLIENIKEERGENGRLVGRLLEQPELQDTLAKHLLTDSAGQHKNYKSKARLQIDKNAQKANDKHERKTLKQKEKTYAQEQQDYYAGKIDINDYL</sequence>
<dbReference type="OrthoDB" id="612554at2"/>
<dbReference type="KEGG" id="taj:C1A40_03085"/>
<dbReference type="InterPro" id="IPR036397">
    <property type="entry name" value="RNaseH_sf"/>
</dbReference>
<evidence type="ECO:0000313" key="1">
    <source>
        <dbReference type="EMBL" id="AUS04519.1"/>
    </source>
</evidence>
<accession>A0A2I7SF35</accession>